<gene>
    <name evidence="23" type="ORF">MATL_G00243300</name>
</gene>
<dbReference type="GO" id="GO:0008270">
    <property type="term" value="F:zinc ion binding"/>
    <property type="evidence" value="ECO:0007669"/>
    <property type="project" value="UniProtKB-KW"/>
</dbReference>
<keyword evidence="24" id="KW-1185">Reference proteome</keyword>
<comment type="similarity">
    <text evidence="15 19">Belongs to the MSL2 family.</text>
</comment>
<evidence type="ECO:0000256" key="6">
    <source>
        <dbReference type="ARBA" id="ARBA00022454"/>
    </source>
</evidence>
<dbReference type="GO" id="GO:0005634">
    <property type="term" value="C:nucleus"/>
    <property type="evidence" value="ECO:0007669"/>
    <property type="project" value="UniProtKB-SubCell"/>
</dbReference>
<feature type="domain" description="RING-type" evidence="21">
    <location>
        <begin position="144"/>
        <end position="185"/>
    </location>
</feature>
<evidence type="ECO:0000256" key="3">
    <source>
        <dbReference type="ARBA" id="ARBA00004286"/>
    </source>
</evidence>
<keyword evidence="14 19" id="KW-0539">Nucleus</keyword>
<evidence type="ECO:0000256" key="13">
    <source>
        <dbReference type="ARBA" id="ARBA00022853"/>
    </source>
</evidence>
<evidence type="ECO:0000256" key="2">
    <source>
        <dbReference type="ARBA" id="ARBA00004123"/>
    </source>
</evidence>
<protein>
    <recommendedName>
        <fullName evidence="16">E3 ubiquitin-protein ligase MSL2</fullName>
        <ecNumber evidence="5">2.3.2.27</ecNumber>
    </recommendedName>
    <alternativeName>
        <fullName evidence="17">Male-specific lethal-2 homolog</fullName>
    </alternativeName>
</protein>
<feature type="compositionally biased region" description="Low complexity" evidence="20">
    <location>
        <begin position="249"/>
        <end position="275"/>
    </location>
</feature>
<keyword evidence="10 18" id="KW-0863">Zinc-finger</keyword>
<comment type="catalytic activity">
    <reaction evidence="1">
        <text>S-ubiquitinyl-[E2 ubiquitin-conjugating enzyme]-L-cysteine + [acceptor protein]-L-lysine = [E2 ubiquitin-conjugating enzyme]-L-cysteine + N(6)-ubiquitinyl-[acceptor protein]-L-lysine.</text>
        <dbReference type="EC" id="2.3.2.27"/>
    </reaction>
</comment>
<feature type="region of interest" description="Disordered" evidence="20">
    <location>
        <begin position="521"/>
        <end position="572"/>
    </location>
</feature>
<dbReference type="Gene3D" id="3.30.40.10">
    <property type="entry name" value="Zinc/RING finger domain, C3HC4 (zinc finger)"/>
    <property type="match status" value="1"/>
</dbReference>
<organism evidence="23 24">
    <name type="scientific">Megalops atlanticus</name>
    <name type="common">Tarpon</name>
    <name type="synonym">Clupea gigantea</name>
    <dbReference type="NCBI Taxonomy" id="7932"/>
    <lineage>
        <taxon>Eukaryota</taxon>
        <taxon>Metazoa</taxon>
        <taxon>Chordata</taxon>
        <taxon>Craniata</taxon>
        <taxon>Vertebrata</taxon>
        <taxon>Euteleostomi</taxon>
        <taxon>Actinopterygii</taxon>
        <taxon>Neopterygii</taxon>
        <taxon>Teleostei</taxon>
        <taxon>Elopiformes</taxon>
        <taxon>Megalopidae</taxon>
        <taxon>Megalops</taxon>
    </lineage>
</organism>
<dbReference type="Pfam" id="PF16682">
    <property type="entry name" value="MSL2-CXC"/>
    <property type="match status" value="1"/>
</dbReference>
<dbReference type="GO" id="GO:0072487">
    <property type="term" value="C:MSL complex"/>
    <property type="evidence" value="ECO:0007669"/>
    <property type="project" value="UniProtKB-UniRule"/>
</dbReference>
<dbReference type="InterPro" id="IPR013083">
    <property type="entry name" value="Znf_RING/FYVE/PHD"/>
</dbReference>
<dbReference type="InterPro" id="IPR032049">
    <property type="entry name" value="Msl2-CXC"/>
</dbReference>
<dbReference type="GO" id="GO:0016567">
    <property type="term" value="P:protein ubiquitination"/>
    <property type="evidence" value="ECO:0007669"/>
    <property type="project" value="TreeGrafter"/>
</dbReference>
<evidence type="ECO:0000256" key="19">
    <source>
        <dbReference type="PROSITE-ProRule" id="PRU01396"/>
    </source>
</evidence>
<evidence type="ECO:0000256" key="1">
    <source>
        <dbReference type="ARBA" id="ARBA00000900"/>
    </source>
</evidence>
<dbReference type="PANTHER" id="PTHR16048">
    <property type="entry name" value="MSL2-RELATED"/>
    <property type="match status" value="1"/>
</dbReference>
<dbReference type="PANTHER" id="PTHR16048:SF3">
    <property type="entry name" value="E3 UBIQUITIN-PROTEIN LIGASE MSL2"/>
    <property type="match status" value="1"/>
</dbReference>
<evidence type="ECO:0000256" key="4">
    <source>
        <dbReference type="ARBA" id="ARBA00004906"/>
    </source>
</evidence>
<keyword evidence="11" id="KW-0833">Ubl conjugation pathway</keyword>
<dbReference type="GO" id="GO:0006325">
    <property type="term" value="P:chromatin organization"/>
    <property type="evidence" value="ECO:0007669"/>
    <property type="project" value="UniProtKB-KW"/>
</dbReference>
<dbReference type="GO" id="GO:0061630">
    <property type="term" value="F:ubiquitin protein ligase activity"/>
    <property type="evidence" value="ECO:0007669"/>
    <property type="project" value="UniProtKB-EC"/>
</dbReference>
<feature type="region of interest" description="Disordered" evidence="20">
    <location>
        <begin position="386"/>
        <end position="473"/>
    </location>
</feature>
<dbReference type="InterPro" id="IPR033467">
    <property type="entry name" value="Tesmin/TSO1-like_CXC"/>
</dbReference>
<dbReference type="SMART" id="SM01114">
    <property type="entry name" value="CXC"/>
    <property type="match status" value="1"/>
</dbReference>
<feature type="region of interest" description="Disordered" evidence="20">
    <location>
        <begin position="238"/>
        <end position="336"/>
    </location>
</feature>
<dbReference type="EMBL" id="JAFDVH010000022">
    <property type="protein sequence ID" value="KAG7457134.1"/>
    <property type="molecule type" value="Genomic_DNA"/>
</dbReference>
<evidence type="ECO:0000256" key="14">
    <source>
        <dbReference type="ARBA" id="ARBA00023242"/>
    </source>
</evidence>
<dbReference type="AlphaFoldDB" id="A0A9D3T1V2"/>
<evidence type="ECO:0000256" key="16">
    <source>
        <dbReference type="ARBA" id="ARBA00069328"/>
    </source>
</evidence>
<name>A0A9D3T1V2_MEGAT</name>
<dbReference type="CDD" id="cd13122">
    <property type="entry name" value="MSL2_CXC"/>
    <property type="match status" value="1"/>
</dbReference>
<comment type="subcellular location">
    <subcellularLocation>
        <location evidence="3">Chromosome</location>
    </subcellularLocation>
    <subcellularLocation>
        <location evidence="2">Nucleus</location>
    </subcellularLocation>
</comment>
<comment type="pathway">
    <text evidence="4">Protein modification; protein ubiquitination.</text>
</comment>
<feature type="compositionally biased region" description="Basic and acidic residues" evidence="20">
    <location>
        <begin position="537"/>
        <end position="546"/>
    </location>
</feature>
<evidence type="ECO:0000256" key="5">
    <source>
        <dbReference type="ARBA" id="ARBA00012483"/>
    </source>
</evidence>
<feature type="compositionally biased region" description="Basic and acidic residues" evidence="20">
    <location>
        <begin position="296"/>
        <end position="306"/>
    </location>
</feature>
<evidence type="ECO:0000313" key="24">
    <source>
        <dbReference type="Proteomes" id="UP001046870"/>
    </source>
</evidence>
<evidence type="ECO:0000256" key="12">
    <source>
        <dbReference type="ARBA" id="ARBA00022833"/>
    </source>
</evidence>
<reference evidence="23" key="1">
    <citation type="submission" date="2021-01" db="EMBL/GenBank/DDBJ databases">
        <authorList>
            <person name="Zahm M."/>
            <person name="Roques C."/>
            <person name="Cabau C."/>
            <person name="Klopp C."/>
            <person name="Donnadieu C."/>
            <person name="Jouanno E."/>
            <person name="Lampietro C."/>
            <person name="Louis A."/>
            <person name="Herpin A."/>
            <person name="Echchiki A."/>
            <person name="Berthelot C."/>
            <person name="Parey E."/>
            <person name="Roest-Crollius H."/>
            <person name="Braasch I."/>
            <person name="Postlethwait J."/>
            <person name="Bobe J."/>
            <person name="Montfort J."/>
            <person name="Bouchez O."/>
            <person name="Begum T."/>
            <person name="Mejri S."/>
            <person name="Adams A."/>
            <person name="Chen W.-J."/>
            <person name="Guiguen Y."/>
        </authorList>
    </citation>
    <scope>NUCLEOTIDE SEQUENCE</scope>
    <source>
        <strain evidence="23">YG-15Mar2019-1</strain>
        <tissue evidence="23">Brain</tissue>
    </source>
</reference>
<evidence type="ECO:0000256" key="15">
    <source>
        <dbReference type="ARBA" id="ARBA00061593"/>
    </source>
</evidence>
<dbReference type="PROSITE" id="PS52051">
    <property type="entry name" value="CXC_MSL2"/>
    <property type="match status" value="1"/>
</dbReference>
<feature type="compositionally biased region" description="Pro residues" evidence="20">
    <location>
        <begin position="431"/>
        <end position="442"/>
    </location>
</feature>
<feature type="domain" description="CXC MSL2-type" evidence="22">
    <location>
        <begin position="565"/>
        <end position="616"/>
    </location>
</feature>
<keyword evidence="9" id="KW-0227">DNA damage</keyword>
<evidence type="ECO:0000256" key="18">
    <source>
        <dbReference type="PROSITE-ProRule" id="PRU00175"/>
    </source>
</evidence>
<evidence type="ECO:0000256" key="10">
    <source>
        <dbReference type="ARBA" id="ARBA00022771"/>
    </source>
</evidence>
<dbReference type="InterPro" id="IPR037922">
    <property type="entry name" value="MSL2"/>
</dbReference>
<keyword evidence="7" id="KW-0808">Transferase</keyword>
<dbReference type="GO" id="GO:0006974">
    <property type="term" value="P:DNA damage response"/>
    <property type="evidence" value="ECO:0007669"/>
    <property type="project" value="UniProtKB-KW"/>
</dbReference>
<keyword evidence="8" id="KW-0479">Metal-binding</keyword>
<evidence type="ECO:0000256" key="11">
    <source>
        <dbReference type="ARBA" id="ARBA00022786"/>
    </source>
</evidence>
<evidence type="ECO:0000259" key="21">
    <source>
        <dbReference type="PROSITE" id="PS50089"/>
    </source>
</evidence>
<dbReference type="Proteomes" id="UP001046870">
    <property type="component" value="Chromosome 22"/>
</dbReference>
<keyword evidence="13" id="KW-0156">Chromatin regulator</keyword>
<feature type="region of interest" description="Disordered" evidence="20">
    <location>
        <begin position="352"/>
        <end position="372"/>
    </location>
</feature>
<dbReference type="FunFam" id="3.30.40.10:FF:000174">
    <property type="entry name" value="E3 ubiquitin-protein ligase MSL2"/>
    <property type="match status" value="1"/>
</dbReference>
<sequence length="684" mass="71731">MVSHSILTSCHTFPYSSNTIPLHVLLGTVASTLRFIPPCLLQELHALRPFGLGSTKYRTESAPTLFGSVREIFFQCKRRVFCVLFFPPQLHLAPWRQAAAMNPVNATALYVSACRSVLQCDPRDEESLAEVCKLVSFFRQSLSCLVCGNLLQDPIAPTDSTCQHYVCKGCKGKKMMMKPLCSWCRDYDLFKENKQLAILVECYGKLCEFIAASPLGHRVASAAHECPEISAALKEVAPVAEDKPDEPRVPVSPSPSSSQMPSAPAAEGGACPEASAEPRDPPAAEARAGLPSPDGLDSRSGLRLDELAASVPSPQSVPASAGATPEGAATEGLPDVLPTAVRDAVAAAPGEEMSAEGIDICGLSEDGKRGGSPLLLSVEEVLRTLEEDSAVTAGGPGGPFAESRPPPEPPEPKAAAPRPPPEPPEPKAAAPRPPPPCPPPAAPYSAATPRTPRPNRKRARSESDSEKVQPLPIATLIYGPPAATAATATVRPELGIPAQLMAAVPNGGAPSKVLLVSGKGVKKSPDPAAKKAYAKGKAKDKAKDRLAGNSLTPGSPAKAAHKKPPEKKGCKCGRATQNPSVLTCRGQRCPCYSNRKACLDCICRGCQNSYMANGEKKLEAFAVPEKALEQTRLTLGINVTSIAVRSAGTSAGVLNVAAGTPVTSLLTASSHEDKPLAETLDVKL</sequence>
<evidence type="ECO:0000256" key="8">
    <source>
        <dbReference type="ARBA" id="ARBA00022723"/>
    </source>
</evidence>
<dbReference type="Pfam" id="PF16685">
    <property type="entry name" value="zf-RING_10"/>
    <property type="match status" value="1"/>
</dbReference>
<dbReference type="PROSITE" id="PS50089">
    <property type="entry name" value="ZF_RING_2"/>
    <property type="match status" value="1"/>
</dbReference>
<proteinExistence type="inferred from homology"/>
<dbReference type="CDD" id="cd16522">
    <property type="entry name" value="RING-HC_MSL2"/>
    <property type="match status" value="1"/>
</dbReference>
<evidence type="ECO:0000256" key="17">
    <source>
        <dbReference type="ARBA" id="ARBA00077415"/>
    </source>
</evidence>
<dbReference type="EC" id="2.3.2.27" evidence="5"/>
<accession>A0A9D3T1V2</accession>
<evidence type="ECO:0000313" key="23">
    <source>
        <dbReference type="EMBL" id="KAG7457134.1"/>
    </source>
</evidence>
<evidence type="ECO:0000256" key="9">
    <source>
        <dbReference type="ARBA" id="ARBA00022763"/>
    </source>
</evidence>
<comment type="caution">
    <text evidence="23">The sequence shown here is derived from an EMBL/GenBank/DDBJ whole genome shotgun (WGS) entry which is preliminary data.</text>
</comment>
<keyword evidence="6 19" id="KW-0158">Chromosome</keyword>
<dbReference type="SUPFAM" id="SSF57850">
    <property type="entry name" value="RING/U-box"/>
    <property type="match status" value="1"/>
</dbReference>
<dbReference type="OrthoDB" id="10012174at2759"/>
<evidence type="ECO:0000256" key="7">
    <source>
        <dbReference type="ARBA" id="ARBA00022679"/>
    </source>
</evidence>
<evidence type="ECO:0000256" key="20">
    <source>
        <dbReference type="SAM" id="MobiDB-lite"/>
    </source>
</evidence>
<dbReference type="InterPro" id="IPR001841">
    <property type="entry name" value="Znf_RING"/>
</dbReference>
<keyword evidence="12" id="KW-0862">Zinc</keyword>
<evidence type="ECO:0000259" key="22">
    <source>
        <dbReference type="PROSITE" id="PS52051"/>
    </source>
</evidence>
<feature type="compositionally biased region" description="Low complexity" evidence="20">
    <location>
        <begin position="308"/>
        <end position="331"/>
    </location>
</feature>
<dbReference type="InterPro" id="IPR032043">
    <property type="entry name" value="Msl2_Znf-RING"/>
</dbReference>